<dbReference type="InterPro" id="IPR020904">
    <property type="entry name" value="Sc_DH/Rdtase_CS"/>
</dbReference>
<dbReference type="RefSeq" id="WP_040276661.1">
    <property type="nucleotide sequence ID" value="NZ_JROO01000055.1"/>
</dbReference>
<dbReference type="OrthoDB" id="151996at2"/>
<feature type="domain" description="Ketoreductase" evidence="6">
    <location>
        <begin position="6"/>
        <end position="192"/>
    </location>
</feature>
<feature type="transmembrane region" description="Helical" evidence="5">
    <location>
        <begin position="316"/>
        <end position="335"/>
    </location>
</feature>
<dbReference type="GO" id="GO:0016020">
    <property type="term" value="C:membrane"/>
    <property type="evidence" value="ECO:0007669"/>
    <property type="project" value="TreeGrafter"/>
</dbReference>
<name>A0A0C2FZZ8_9ACTN</name>
<feature type="region of interest" description="Disordered" evidence="4">
    <location>
        <begin position="263"/>
        <end position="296"/>
    </location>
</feature>
<feature type="compositionally biased region" description="Basic and acidic residues" evidence="4">
    <location>
        <begin position="281"/>
        <end position="296"/>
    </location>
</feature>
<evidence type="ECO:0000256" key="3">
    <source>
        <dbReference type="RuleBase" id="RU000363"/>
    </source>
</evidence>
<proteinExistence type="inferred from homology"/>
<dbReference type="PANTHER" id="PTHR44196">
    <property type="entry name" value="DEHYDROGENASE/REDUCTASE SDR FAMILY MEMBER 7B"/>
    <property type="match status" value="1"/>
</dbReference>
<protein>
    <submittedName>
        <fullName evidence="7">Short-chain dehydrogenase</fullName>
    </submittedName>
</protein>
<dbReference type="InterPro" id="IPR036291">
    <property type="entry name" value="NAD(P)-bd_dom_sf"/>
</dbReference>
<keyword evidence="8" id="KW-1185">Reference proteome</keyword>
<keyword evidence="2" id="KW-0560">Oxidoreductase</keyword>
<dbReference type="NCBIfam" id="NF005495">
    <property type="entry name" value="PRK07109.1"/>
    <property type="match status" value="1"/>
</dbReference>
<dbReference type="InterPro" id="IPR057326">
    <property type="entry name" value="KR_dom"/>
</dbReference>
<keyword evidence="5" id="KW-0472">Membrane</keyword>
<evidence type="ECO:0000313" key="8">
    <source>
        <dbReference type="Proteomes" id="UP000031675"/>
    </source>
</evidence>
<dbReference type="AlphaFoldDB" id="A0A0C2FZZ8"/>
<gene>
    <name evidence="7" type="ORF">LP52_23925</name>
</gene>
<dbReference type="SMART" id="SM00822">
    <property type="entry name" value="PKS_KR"/>
    <property type="match status" value="1"/>
</dbReference>
<dbReference type="Pfam" id="PF00106">
    <property type="entry name" value="adh_short"/>
    <property type="match status" value="1"/>
</dbReference>
<keyword evidence="5" id="KW-1133">Transmembrane helix</keyword>
<dbReference type="EMBL" id="JROO01000055">
    <property type="protein sequence ID" value="KIH96618.1"/>
    <property type="molecule type" value="Genomic_DNA"/>
</dbReference>
<dbReference type="Gene3D" id="3.40.50.720">
    <property type="entry name" value="NAD(P)-binding Rossmann-like Domain"/>
    <property type="match status" value="1"/>
</dbReference>
<evidence type="ECO:0000256" key="5">
    <source>
        <dbReference type="SAM" id="Phobius"/>
    </source>
</evidence>
<evidence type="ECO:0000313" key="7">
    <source>
        <dbReference type="EMBL" id="KIH96618.1"/>
    </source>
</evidence>
<dbReference type="PRINTS" id="PR00081">
    <property type="entry name" value="GDHRDH"/>
</dbReference>
<dbReference type="PROSITE" id="PS00061">
    <property type="entry name" value="ADH_SHORT"/>
    <property type="match status" value="1"/>
</dbReference>
<comment type="caution">
    <text evidence="7">The sequence shown here is derived from an EMBL/GenBank/DDBJ whole genome shotgun (WGS) entry which is preliminary data.</text>
</comment>
<reference evidence="8" key="1">
    <citation type="journal article" date="2015" name="Chem. Biol.">
        <title>Structure, bioactivity, and resistance mechanism of streptomonomicin, an unusual lasso Peptide from an understudied halophilic actinomycete.</title>
        <authorList>
            <person name="Metelev M."/>
            <person name="Tietz J.I."/>
            <person name="Melby J.O."/>
            <person name="Blair P.M."/>
            <person name="Zhu L."/>
            <person name="Livnat I."/>
            <person name="Severinov K."/>
            <person name="Mitchell D.A."/>
        </authorList>
    </citation>
    <scope>NUCLEOTIDE SEQUENCE [LARGE SCALE GENOMIC DNA]</scope>
    <source>
        <strain evidence="8">YIM 90003</strain>
    </source>
</reference>
<evidence type="ECO:0000259" key="6">
    <source>
        <dbReference type="SMART" id="SM00822"/>
    </source>
</evidence>
<evidence type="ECO:0000256" key="4">
    <source>
        <dbReference type="SAM" id="MobiDB-lite"/>
    </source>
</evidence>
<sequence length="343" mass="36815">MPEGSRVVVITGASGGVGRATAREFASRGDRVALLARGEEGLAGAAEDVRQAGGTPLEIPVDVADFDGVDGAAERVEEEFGAIDVWINNAFTGVFAPVSRIGPDEFRRVTEVTYLGYVHGTKAALARMLPRDRGTIVQVGSALAYRGIPLQSAYCAAKHAIQGFHESLRCELLHDGSGVATTMVQLPALNTPQFEWVLSRLPRHAQPVPPIYQPEVAARAVARAADRPRPREYWVGGSAMQTILGNRLVPGLLDRMLARSGYSSQQIDEPRPGEPANLWEPADRSGGRDYGAHGSFDERGRAVSLQQWAARRSGRLGAAALGGSAAAGVLAWRLVRRTRRLPR</sequence>
<evidence type="ECO:0000256" key="2">
    <source>
        <dbReference type="ARBA" id="ARBA00023002"/>
    </source>
</evidence>
<dbReference type="Proteomes" id="UP000031675">
    <property type="component" value="Unassembled WGS sequence"/>
</dbReference>
<dbReference type="PRINTS" id="PR00080">
    <property type="entry name" value="SDRFAMILY"/>
</dbReference>
<comment type="similarity">
    <text evidence="1 3">Belongs to the short-chain dehydrogenases/reductases (SDR) family.</text>
</comment>
<organism evidence="7 8">
    <name type="scientific">Streptomonospora alba</name>
    <dbReference type="NCBI Taxonomy" id="183763"/>
    <lineage>
        <taxon>Bacteria</taxon>
        <taxon>Bacillati</taxon>
        <taxon>Actinomycetota</taxon>
        <taxon>Actinomycetes</taxon>
        <taxon>Streptosporangiales</taxon>
        <taxon>Nocardiopsidaceae</taxon>
        <taxon>Streptomonospora</taxon>
    </lineage>
</organism>
<dbReference type="STRING" id="183763.LP52_23925"/>
<dbReference type="GO" id="GO:0016491">
    <property type="term" value="F:oxidoreductase activity"/>
    <property type="evidence" value="ECO:0007669"/>
    <property type="project" value="UniProtKB-KW"/>
</dbReference>
<evidence type="ECO:0000256" key="1">
    <source>
        <dbReference type="ARBA" id="ARBA00006484"/>
    </source>
</evidence>
<dbReference type="InterPro" id="IPR002347">
    <property type="entry name" value="SDR_fam"/>
</dbReference>
<accession>A0A0C2FZZ8</accession>
<dbReference type="SUPFAM" id="SSF51735">
    <property type="entry name" value="NAD(P)-binding Rossmann-fold domains"/>
    <property type="match status" value="1"/>
</dbReference>
<keyword evidence="5" id="KW-0812">Transmembrane</keyword>
<dbReference type="PANTHER" id="PTHR44196:SF1">
    <property type="entry name" value="DEHYDROGENASE_REDUCTASE SDR FAMILY MEMBER 7B"/>
    <property type="match status" value="1"/>
</dbReference>